<feature type="compositionally biased region" description="Low complexity" evidence="1">
    <location>
        <begin position="210"/>
        <end position="223"/>
    </location>
</feature>
<feature type="compositionally biased region" description="Basic and acidic residues" evidence="1">
    <location>
        <begin position="125"/>
        <end position="138"/>
    </location>
</feature>
<accession>A0A9P8Q0L4</accession>
<dbReference type="OrthoDB" id="690068at2759"/>
<feature type="compositionally biased region" description="Acidic residues" evidence="1">
    <location>
        <begin position="89"/>
        <end position="98"/>
    </location>
</feature>
<feature type="compositionally biased region" description="Low complexity" evidence="1">
    <location>
        <begin position="48"/>
        <end position="66"/>
    </location>
</feature>
<comment type="caution">
    <text evidence="3">The sequence shown here is derived from an EMBL/GenBank/DDBJ whole genome shotgun (WGS) entry which is preliminary data.</text>
</comment>
<reference evidence="3" key="1">
    <citation type="journal article" date="2021" name="Open Biol.">
        <title>Shared evolutionary footprints suggest mitochondrial oxidative damage underlies multiple complex I losses in fungi.</title>
        <authorList>
            <person name="Schikora-Tamarit M.A."/>
            <person name="Marcet-Houben M."/>
            <person name="Nosek J."/>
            <person name="Gabaldon T."/>
        </authorList>
    </citation>
    <scope>NUCLEOTIDE SEQUENCE</scope>
    <source>
        <strain evidence="3">CBS2887</strain>
    </source>
</reference>
<dbReference type="GO" id="GO:0046983">
    <property type="term" value="F:protein dimerization activity"/>
    <property type="evidence" value="ECO:0007669"/>
    <property type="project" value="InterPro"/>
</dbReference>
<feature type="domain" description="BHLH" evidence="2">
    <location>
        <begin position="105"/>
        <end position="155"/>
    </location>
</feature>
<evidence type="ECO:0000256" key="1">
    <source>
        <dbReference type="SAM" id="MobiDB-lite"/>
    </source>
</evidence>
<dbReference type="InterPro" id="IPR036638">
    <property type="entry name" value="HLH_DNA-bd_sf"/>
</dbReference>
<reference evidence="3" key="2">
    <citation type="submission" date="2021-01" db="EMBL/GenBank/DDBJ databases">
        <authorList>
            <person name="Schikora-Tamarit M.A."/>
        </authorList>
    </citation>
    <scope>NUCLEOTIDE SEQUENCE</scope>
    <source>
        <strain evidence="3">CBS2887</strain>
    </source>
</reference>
<name>A0A9P8Q0L4_WICPI</name>
<sequence>MTKVEVKAGELKQIDTIIINKTQHNSTQPTMSAKLEDDVLDFKTLDAQTTQPLKQQLSTSLSKSLTVNEDSKIHKAKRKSTSKVKSEGLEDDDEDDDDDKSKKKDNINEKIQEMLTLVPDTYFTENKDRSSGTKDGKPNKGQILTKGVEFLQDLQNKIDENNRREVELIWKLKKLIQVKNQPLDINLQNTSAEMILAEIGVGPLASNATATTNTGSGSAQTNNRSNKKATPNNNFEYGGYDQYS</sequence>
<protein>
    <recommendedName>
        <fullName evidence="2">BHLH domain-containing protein</fullName>
    </recommendedName>
</protein>
<evidence type="ECO:0000313" key="3">
    <source>
        <dbReference type="EMBL" id="KAH3681988.1"/>
    </source>
</evidence>
<evidence type="ECO:0000313" key="4">
    <source>
        <dbReference type="Proteomes" id="UP000774326"/>
    </source>
</evidence>
<feature type="region of interest" description="Disordered" evidence="1">
    <location>
        <begin position="48"/>
        <end position="141"/>
    </location>
</feature>
<dbReference type="Proteomes" id="UP000774326">
    <property type="component" value="Unassembled WGS sequence"/>
</dbReference>
<dbReference type="Gene3D" id="4.10.280.10">
    <property type="entry name" value="Helix-loop-helix DNA-binding domain"/>
    <property type="match status" value="1"/>
</dbReference>
<feature type="region of interest" description="Disordered" evidence="1">
    <location>
        <begin position="210"/>
        <end position="244"/>
    </location>
</feature>
<organism evidence="3 4">
    <name type="scientific">Wickerhamomyces pijperi</name>
    <name type="common">Yeast</name>
    <name type="synonym">Pichia pijperi</name>
    <dbReference type="NCBI Taxonomy" id="599730"/>
    <lineage>
        <taxon>Eukaryota</taxon>
        <taxon>Fungi</taxon>
        <taxon>Dikarya</taxon>
        <taxon>Ascomycota</taxon>
        <taxon>Saccharomycotina</taxon>
        <taxon>Saccharomycetes</taxon>
        <taxon>Phaffomycetales</taxon>
        <taxon>Wickerhamomycetaceae</taxon>
        <taxon>Wickerhamomyces</taxon>
    </lineage>
</organism>
<gene>
    <name evidence="3" type="ORF">WICPIJ_007059</name>
</gene>
<dbReference type="Pfam" id="PF00010">
    <property type="entry name" value="HLH"/>
    <property type="match status" value="1"/>
</dbReference>
<evidence type="ECO:0000259" key="2">
    <source>
        <dbReference type="Pfam" id="PF00010"/>
    </source>
</evidence>
<proteinExistence type="predicted"/>
<dbReference type="SUPFAM" id="SSF47459">
    <property type="entry name" value="HLH, helix-loop-helix DNA-binding domain"/>
    <property type="match status" value="1"/>
</dbReference>
<feature type="compositionally biased region" description="Basic and acidic residues" evidence="1">
    <location>
        <begin position="99"/>
        <end position="112"/>
    </location>
</feature>
<dbReference type="EMBL" id="JAEUBG010004113">
    <property type="protein sequence ID" value="KAH3681988.1"/>
    <property type="molecule type" value="Genomic_DNA"/>
</dbReference>
<keyword evidence="4" id="KW-1185">Reference proteome</keyword>
<dbReference type="AlphaFoldDB" id="A0A9P8Q0L4"/>
<dbReference type="InterPro" id="IPR011598">
    <property type="entry name" value="bHLH_dom"/>
</dbReference>